<comment type="caution">
    <text evidence="6">The sequence shown here is derived from an EMBL/GenBank/DDBJ whole genome shotgun (WGS) entry which is preliminary data.</text>
</comment>
<dbReference type="Proteomes" id="UP001491310">
    <property type="component" value="Unassembled WGS sequence"/>
</dbReference>
<reference evidence="6 7" key="1">
    <citation type="journal article" date="2024" name="Nat. Commun.">
        <title>Phylogenomics reveals the evolutionary origins of lichenization in chlorophyte algae.</title>
        <authorList>
            <person name="Puginier C."/>
            <person name="Libourel C."/>
            <person name="Otte J."/>
            <person name="Skaloud P."/>
            <person name="Haon M."/>
            <person name="Grisel S."/>
            <person name="Petersen M."/>
            <person name="Berrin J.G."/>
            <person name="Delaux P.M."/>
            <person name="Dal Grande F."/>
            <person name="Keller J."/>
        </authorList>
    </citation>
    <scope>NUCLEOTIDE SEQUENCE [LARGE SCALE GENOMIC DNA]</scope>
    <source>
        <strain evidence="6 7">SAG 216-7</strain>
    </source>
</reference>
<evidence type="ECO:0000256" key="4">
    <source>
        <dbReference type="ARBA" id="ARBA00023136"/>
    </source>
</evidence>
<keyword evidence="3" id="KW-0808">Transferase</keyword>
<sequence length="319" mass="36311">MATCAGFLRREPGNTQGGPHQQHLFSVYVHVGAKENFAGFPRESVFYGRVIPTRLRTRWGTHSLTAAIRALLKEALNDAMNHRFVLLSEWDIPLYPPIVIYVQLMAEQHSRITACPGPVFKTKPGRWAGSFQNSSFGFQHWRRADTWFALIRRHAKMVAEDRTVERDFAENCQHIDTNISRWRECFSEQHYFATLLSFKGFENETACDASLTNSEGDDTKPHMFPLEAITADGLRALRKPEVLACEERLVLHAAQQQLVHFSGFNTSVCATHTPPYRLHLIPACPLLARKFGPETADAVTEIMKQSDFLSQSKLEQLER</sequence>
<dbReference type="InterPro" id="IPR044174">
    <property type="entry name" value="BC10-like"/>
</dbReference>
<keyword evidence="4" id="KW-0472">Membrane</keyword>
<dbReference type="EMBL" id="JALJOT010000008">
    <property type="protein sequence ID" value="KAK9908573.1"/>
    <property type="molecule type" value="Genomic_DNA"/>
</dbReference>
<evidence type="ECO:0008006" key="8">
    <source>
        <dbReference type="Google" id="ProtNLM"/>
    </source>
</evidence>
<accession>A0ABR2YNR5</accession>
<keyword evidence="5" id="KW-0325">Glycoprotein</keyword>
<dbReference type="InterPro" id="IPR003406">
    <property type="entry name" value="Glyco_trans_14"/>
</dbReference>
<dbReference type="PANTHER" id="PTHR31042">
    <property type="entry name" value="CORE-2/I-BRANCHING BETA-1,6-N-ACETYLGLUCOSAMINYLTRANSFERASE FAMILY PROTEIN-RELATED"/>
    <property type="match status" value="1"/>
</dbReference>
<dbReference type="Pfam" id="PF02485">
    <property type="entry name" value="Branch"/>
    <property type="match status" value="1"/>
</dbReference>
<keyword evidence="2" id="KW-0328">Glycosyltransferase</keyword>
<evidence type="ECO:0000313" key="7">
    <source>
        <dbReference type="Proteomes" id="UP001491310"/>
    </source>
</evidence>
<keyword evidence="7" id="KW-1185">Reference proteome</keyword>
<evidence type="ECO:0000256" key="5">
    <source>
        <dbReference type="ARBA" id="ARBA00023180"/>
    </source>
</evidence>
<evidence type="ECO:0000256" key="1">
    <source>
        <dbReference type="ARBA" id="ARBA00004606"/>
    </source>
</evidence>
<evidence type="ECO:0000313" key="6">
    <source>
        <dbReference type="EMBL" id="KAK9908573.1"/>
    </source>
</evidence>
<comment type="subcellular location">
    <subcellularLocation>
        <location evidence="1">Membrane</location>
        <topology evidence="1">Single-pass type II membrane protein</topology>
    </subcellularLocation>
</comment>
<protein>
    <recommendedName>
        <fullName evidence="8">Nucleotide-diphospho-sugar transferase domain-containing protein</fullName>
    </recommendedName>
</protein>
<organism evidence="6 7">
    <name type="scientific">Coccomyxa subellipsoidea</name>
    <dbReference type="NCBI Taxonomy" id="248742"/>
    <lineage>
        <taxon>Eukaryota</taxon>
        <taxon>Viridiplantae</taxon>
        <taxon>Chlorophyta</taxon>
        <taxon>core chlorophytes</taxon>
        <taxon>Trebouxiophyceae</taxon>
        <taxon>Trebouxiophyceae incertae sedis</taxon>
        <taxon>Coccomyxaceae</taxon>
        <taxon>Coccomyxa</taxon>
    </lineage>
</organism>
<proteinExistence type="predicted"/>
<evidence type="ECO:0000256" key="3">
    <source>
        <dbReference type="ARBA" id="ARBA00022679"/>
    </source>
</evidence>
<name>A0ABR2YNR5_9CHLO</name>
<evidence type="ECO:0000256" key="2">
    <source>
        <dbReference type="ARBA" id="ARBA00022676"/>
    </source>
</evidence>
<dbReference type="PANTHER" id="PTHR31042:SF150">
    <property type="entry name" value="OS06G0661900 PROTEIN"/>
    <property type="match status" value="1"/>
</dbReference>
<gene>
    <name evidence="6" type="ORF">WJX75_009836</name>
</gene>